<gene>
    <name evidence="14" type="ORF">DCF19_17535</name>
</gene>
<keyword evidence="4" id="KW-0645">Protease</keyword>
<feature type="transmembrane region" description="Helical" evidence="12">
    <location>
        <begin position="36"/>
        <end position="59"/>
    </location>
</feature>
<dbReference type="AlphaFoldDB" id="A0A2W4XTS8"/>
<evidence type="ECO:0000256" key="1">
    <source>
        <dbReference type="ARBA" id="ARBA00001947"/>
    </source>
</evidence>
<comment type="cofactor">
    <cofactor evidence="1">
        <name>Zn(2+)</name>
        <dbReference type="ChEBI" id="CHEBI:29105"/>
    </cofactor>
</comment>
<keyword evidence="6" id="KW-0479">Metal-binding</keyword>
<keyword evidence="5 12" id="KW-0812">Transmembrane</keyword>
<dbReference type="Gene3D" id="3.30.2010.10">
    <property type="entry name" value="Metalloproteases ('zincins'), catalytic domain"/>
    <property type="match status" value="1"/>
</dbReference>
<keyword evidence="10" id="KW-0482">Metalloprotease</keyword>
<dbReference type="GO" id="GO:0046872">
    <property type="term" value="F:metal ion binding"/>
    <property type="evidence" value="ECO:0007669"/>
    <property type="project" value="UniProtKB-KW"/>
</dbReference>
<dbReference type="Proteomes" id="UP000249467">
    <property type="component" value="Unassembled WGS sequence"/>
</dbReference>
<evidence type="ECO:0000256" key="8">
    <source>
        <dbReference type="ARBA" id="ARBA00022833"/>
    </source>
</evidence>
<dbReference type="EMBL" id="QBML01000026">
    <property type="protein sequence ID" value="PZO38045.1"/>
    <property type="molecule type" value="Genomic_DNA"/>
</dbReference>
<dbReference type="InterPro" id="IPR050083">
    <property type="entry name" value="HtpX_protease"/>
</dbReference>
<evidence type="ECO:0000256" key="4">
    <source>
        <dbReference type="ARBA" id="ARBA00022670"/>
    </source>
</evidence>
<comment type="caution">
    <text evidence="14">The sequence shown here is derived from an EMBL/GenBank/DDBJ whole genome shotgun (WGS) entry which is preliminary data.</text>
</comment>
<evidence type="ECO:0000256" key="2">
    <source>
        <dbReference type="ARBA" id="ARBA00004651"/>
    </source>
</evidence>
<accession>A0A2W4XTS8</accession>
<evidence type="ECO:0000256" key="10">
    <source>
        <dbReference type="ARBA" id="ARBA00023049"/>
    </source>
</evidence>
<feature type="transmembrane region" description="Helical" evidence="12">
    <location>
        <begin position="66"/>
        <end position="86"/>
    </location>
</feature>
<dbReference type="Pfam" id="PF01435">
    <property type="entry name" value="Peptidase_M48"/>
    <property type="match status" value="1"/>
</dbReference>
<keyword evidence="7" id="KW-0378">Hydrolase</keyword>
<sequence>MTQEKFDELVRQLEIYSQQHPNIYKLRVAALAAFGYIYIFAAIAFLSLCAVLIALIAIYGHFVNKLTVWLFAIVVVPIFLLLRSLWVTFPAPTGTSLQRKQVPELFALVQRLTKSLQAPQFHHILLTSEFNAAVVQVPRLGLLGWQKNYLILGLPLMQSLSPEQFQAVLAHEIGHLSGNHSRFAGWIYRVRKTWMQILERFQTEQGAEVVALSFYNFINWYSPLLNAYSFVLARANEYEADRCAADSVGNQHTAEALILVGVKSQYIDNSYWKNIYQQVNTQPEPPTAPFSQLAQSLENEIEPETYRKLLERSLALKTDNSDTHPCLSDRLQALGFDPSSLPAISFSPVTAGQKFLGNTLPSLTEKFDREWYTNVETSWKERFTYIQSIQTSLQAIEEKAKSEILNLTEAWNRAFWTSEIMGDRAALSLAQNVIAMQADHAGANYLLGKVLLADEDPDGIKHLEIAMEGDADAYIPSCELIYGFLKQQGKNDEAQKYQQKVESHYQKVYLAKQERATVTCFDALITHDLPEEEVKKLQQYLSRYHDIESVYLVRKHLIYFPEMSMYVMAIRCKHSFWTKFRLSARALKKEQEAIAKIVKEFQFANYTYVTAFASDNSFDKKEFPYVISENYIKKVAGTPIYQS</sequence>
<evidence type="ECO:0000256" key="9">
    <source>
        <dbReference type="ARBA" id="ARBA00022989"/>
    </source>
</evidence>
<evidence type="ECO:0000256" key="6">
    <source>
        <dbReference type="ARBA" id="ARBA00022723"/>
    </source>
</evidence>
<evidence type="ECO:0000256" key="11">
    <source>
        <dbReference type="ARBA" id="ARBA00023136"/>
    </source>
</evidence>
<proteinExistence type="predicted"/>
<organism evidence="14 15">
    <name type="scientific">Pseudanabaena frigida</name>
    <dbReference type="NCBI Taxonomy" id="945775"/>
    <lineage>
        <taxon>Bacteria</taxon>
        <taxon>Bacillati</taxon>
        <taxon>Cyanobacteriota</taxon>
        <taxon>Cyanophyceae</taxon>
        <taxon>Pseudanabaenales</taxon>
        <taxon>Pseudanabaenaceae</taxon>
        <taxon>Pseudanabaena</taxon>
    </lineage>
</organism>
<evidence type="ECO:0000256" key="3">
    <source>
        <dbReference type="ARBA" id="ARBA00022475"/>
    </source>
</evidence>
<dbReference type="PANTHER" id="PTHR43221">
    <property type="entry name" value="PROTEASE HTPX"/>
    <property type="match status" value="1"/>
</dbReference>
<dbReference type="GO" id="GO:0005886">
    <property type="term" value="C:plasma membrane"/>
    <property type="evidence" value="ECO:0007669"/>
    <property type="project" value="UniProtKB-SubCell"/>
</dbReference>
<feature type="domain" description="Peptidase M48" evidence="13">
    <location>
        <begin position="145"/>
        <end position="334"/>
    </location>
</feature>
<evidence type="ECO:0000256" key="5">
    <source>
        <dbReference type="ARBA" id="ARBA00022692"/>
    </source>
</evidence>
<evidence type="ECO:0000256" key="7">
    <source>
        <dbReference type="ARBA" id="ARBA00022801"/>
    </source>
</evidence>
<reference evidence="14 15" key="2">
    <citation type="submission" date="2018-06" db="EMBL/GenBank/DDBJ databases">
        <title>Metagenomic assembly of (sub)arctic Cyanobacteria and their associated microbiome from non-axenic cultures.</title>
        <authorList>
            <person name="Baurain D."/>
        </authorList>
    </citation>
    <scope>NUCLEOTIDE SEQUENCE [LARGE SCALE GENOMIC DNA]</scope>
    <source>
        <strain evidence="14">ULC066bin1</strain>
    </source>
</reference>
<dbReference type="GO" id="GO:0004222">
    <property type="term" value="F:metalloendopeptidase activity"/>
    <property type="evidence" value="ECO:0007669"/>
    <property type="project" value="InterPro"/>
</dbReference>
<dbReference type="InterPro" id="IPR001915">
    <property type="entry name" value="Peptidase_M48"/>
</dbReference>
<name>A0A2W4XTS8_9CYAN</name>
<dbReference type="GO" id="GO:0006508">
    <property type="term" value="P:proteolysis"/>
    <property type="evidence" value="ECO:0007669"/>
    <property type="project" value="UniProtKB-KW"/>
</dbReference>
<dbReference type="PANTHER" id="PTHR43221:SF1">
    <property type="entry name" value="PROTEASE HTPX"/>
    <property type="match status" value="1"/>
</dbReference>
<keyword evidence="9 12" id="KW-1133">Transmembrane helix</keyword>
<evidence type="ECO:0000256" key="12">
    <source>
        <dbReference type="SAM" id="Phobius"/>
    </source>
</evidence>
<protein>
    <submittedName>
        <fullName evidence="14">Peptidase</fullName>
    </submittedName>
</protein>
<dbReference type="CDD" id="cd07328">
    <property type="entry name" value="M48_Ste24p_like"/>
    <property type="match status" value="1"/>
</dbReference>
<comment type="subcellular location">
    <subcellularLocation>
        <location evidence="2">Cell membrane</location>
        <topology evidence="2">Multi-pass membrane protein</topology>
    </subcellularLocation>
</comment>
<evidence type="ECO:0000313" key="15">
    <source>
        <dbReference type="Proteomes" id="UP000249467"/>
    </source>
</evidence>
<reference evidence="14 15" key="1">
    <citation type="submission" date="2018-04" db="EMBL/GenBank/DDBJ databases">
        <authorList>
            <person name="Go L.Y."/>
            <person name="Mitchell J.A."/>
        </authorList>
    </citation>
    <scope>NUCLEOTIDE SEQUENCE [LARGE SCALE GENOMIC DNA]</scope>
    <source>
        <strain evidence="14">ULC066bin1</strain>
    </source>
</reference>
<keyword evidence="8" id="KW-0862">Zinc</keyword>
<keyword evidence="11 12" id="KW-0472">Membrane</keyword>
<evidence type="ECO:0000313" key="14">
    <source>
        <dbReference type="EMBL" id="PZO38045.1"/>
    </source>
</evidence>
<evidence type="ECO:0000259" key="13">
    <source>
        <dbReference type="Pfam" id="PF01435"/>
    </source>
</evidence>
<keyword evidence="3" id="KW-1003">Cell membrane</keyword>